<organism evidence="1 2">
    <name type="scientific">Coniosporium uncinatum</name>
    <dbReference type="NCBI Taxonomy" id="93489"/>
    <lineage>
        <taxon>Eukaryota</taxon>
        <taxon>Fungi</taxon>
        <taxon>Dikarya</taxon>
        <taxon>Ascomycota</taxon>
        <taxon>Pezizomycotina</taxon>
        <taxon>Dothideomycetes</taxon>
        <taxon>Dothideomycetes incertae sedis</taxon>
        <taxon>Coniosporium</taxon>
    </lineage>
</organism>
<reference evidence="1" key="1">
    <citation type="submission" date="2024-09" db="EMBL/GenBank/DDBJ databases">
        <title>Black Yeasts Isolated from many extreme environments.</title>
        <authorList>
            <person name="Coleine C."/>
            <person name="Stajich J.E."/>
            <person name="Selbmann L."/>
        </authorList>
    </citation>
    <scope>NUCLEOTIDE SEQUENCE</scope>
    <source>
        <strain evidence="1">CCFEE 5737</strain>
    </source>
</reference>
<protein>
    <submittedName>
        <fullName evidence="1">Uncharacterized protein</fullName>
    </submittedName>
</protein>
<accession>A0ACC3CZF5</accession>
<name>A0ACC3CZF5_9PEZI</name>
<evidence type="ECO:0000313" key="1">
    <source>
        <dbReference type="EMBL" id="KAK3059491.1"/>
    </source>
</evidence>
<dbReference type="EMBL" id="JAWDJW010009359">
    <property type="protein sequence ID" value="KAK3059491.1"/>
    <property type="molecule type" value="Genomic_DNA"/>
</dbReference>
<keyword evidence="2" id="KW-1185">Reference proteome</keyword>
<evidence type="ECO:0000313" key="2">
    <source>
        <dbReference type="Proteomes" id="UP001186974"/>
    </source>
</evidence>
<sequence>MKRIEKVVERYGGRSGRKVVVYGNTIGKVRRMAEKLGCEAYHRKTVGKEEVLAEFQTGRQKVITATSALGMGIDIPNIRCIVHVDRPRTLLNYAQESGRAGRDGRVSVAIVIKNGGEGPEKGQEQSVEEKKYRKEQSVLVERYLWGEEGVEGCRRVVLDGHLDGREDGGGCEEGEEKCDVCGGAEDSAAEEGGGEEGEGRRGAGRRGEDVGRERMVRDHADKGLQVEILKRLLSKWWQRCGICEGGRVQGEKHGVMECKREESRKTREYLVEAKRGI</sequence>
<comment type="caution">
    <text evidence="1">The sequence shown here is derived from an EMBL/GenBank/DDBJ whole genome shotgun (WGS) entry which is preliminary data.</text>
</comment>
<dbReference type="Proteomes" id="UP001186974">
    <property type="component" value="Unassembled WGS sequence"/>
</dbReference>
<gene>
    <name evidence="1" type="ORF">LTS18_010745</name>
</gene>
<proteinExistence type="predicted"/>